<gene>
    <name evidence="4" type="ORF">DDF84_026700</name>
</gene>
<dbReference type="AlphaFoldDB" id="A0A482J109"/>
<dbReference type="InterPro" id="IPR000627">
    <property type="entry name" value="Intradiol_dOase_C"/>
</dbReference>
<dbReference type="PROSITE" id="PS51318">
    <property type="entry name" value="TAT"/>
    <property type="match status" value="1"/>
</dbReference>
<dbReference type="EMBL" id="CP037901">
    <property type="protein sequence ID" value="QBP13229.1"/>
    <property type="molecule type" value="Genomic_DNA"/>
</dbReference>
<dbReference type="GO" id="GO:0008199">
    <property type="term" value="F:ferric iron binding"/>
    <property type="evidence" value="ECO:0007669"/>
    <property type="project" value="InterPro"/>
</dbReference>
<feature type="signal peptide" evidence="2">
    <location>
        <begin position="1"/>
        <end position="35"/>
    </location>
</feature>
<name>A0A482J109_9BURK</name>
<dbReference type="Proteomes" id="UP000253772">
    <property type="component" value="Chromosome c2"/>
</dbReference>
<dbReference type="GO" id="GO:0016702">
    <property type="term" value="F:oxidoreductase activity, acting on single donors with incorporation of molecular oxygen, incorporation of two atoms of oxygen"/>
    <property type="evidence" value="ECO:0007669"/>
    <property type="project" value="InterPro"/>
</dbReference>
<evidence type="ECO:0000256" key="1">
    <source>
        <dbReference type="SAM" id="MobiDB-lite"/>
    </source>
</evidence>
<protein>
    <submittedName>
        <fullName evidence="4">Intradiol ring-cleavage dioxygenase</fullName>
    </submittedName>
</protein>
<feature type="chain" id="PRO_5019777842" evidence="2">
    <location>
        <begin position="36"/>
        <end position="277"/>
    </location>
</feature>
<feature type="region of interest" description="Disordered" evidence="1">
    <location>
        <begin position="233"/>
        <end position="257"/>
    </location>
</feature>
<dbReference type="Pfam" id="PF00775">
    <property type="entry name" value="Dioxygenase_C"/>
    <property type="match status" value="1"/>
</dbReference>
<dbReference type="InterPro" id="IPR006311">
    <property type="entry name" value="TAT_signal"/>
</dbReference>
<keyword evidence="2" id="KW-0732">Signal</keyword>
<dbReference type="InterPro" id="IPR015889">
    <property type="entry name" value="Intradiol_dOase_core"/>
</dbReference>
<accession>A0A482J109</accession>
<dbReference type="OrthoDB" id="9805815at2"/>
<evidence type="ECO:0000256" key="2">
    <source>
        <dbReference type="SAM" id="SignalP"/>
    </source>
</evidence>
<feature type="domain" description="Intradiol ring-cleavage dioxygenases" evidence="3">
    <location>
        <begin position="55"/>
        <end position="173"/>
    </location>
</feature>
<evidence type="ECO:0000259" key="3">
    <source>
        <dbReference type="Pfam" id="PF00775"/>
    </source>
</evidence>
<dbReference type="CDD" id="cd03457">
    <property type="entry name" value="intradiol_dioxygenase_like"/>
    <property type="match status" value="1"/>
</dbReference>
<dbReference type="PANTHER" id="PTHR34315">
    <property type="match status" value="1"/>
</dbReference>
<proteinExistence type="predicted"/>
<dbReference type="RefSeq" id="WP_024570029.1">
    <property type="nucleotide sequence ID" value="NZ_CP037901.1"/>
</dbReference>
<dbReference type="Gene3D" id="2.60.130.10">
    <property type="entry name" value="Aromatic compound dioxygenase"/>
    <property type="match status" value="1"/>
</dbReference>
<evidence type="ECO:0000313" key="5">
    <source>
        <dbReference type="Proteomes" id="UP000253772"/>
    </source>
</evidence>
<organism evidence="4 5">
    <name type="scientific">Cupriavidus metallidurans</name>
    <dbReference type="NCBI Taxonomy" id="119219"/>
    <lineage>
        <taxon>Bacteria</taxon>
        <taxon>Pseudomonadati</taxon>
        <taxon>Pseudomonadota</taxon>
        <taxon>Betaproteobacteria</taxon>
        <taxon>Burkholderiales</taxon>
        <taxon>Burkholderiaceae</taxon>
        <taxon>Cupriavidus</taxon>
    </lineage>
</organism>
<keyword evidence="4" id="KW-0223">Dioxygenase</keyword>
<evidence type="ECO:0000313" key="4">
    <source>
        <dbReference type="EMBL" id="QBP13229.1"/>
    </source>
</evidence>
<dbReference type="PANTHER" id="PTHR34315:SF1">
    <property type="entry name" value="INTRADIOL RING-CLEAVAGE DIOXYGENASES DOMAIN-CONTAINING PROTEIN-RELATED"/>
    <property type="match status" value="1"/>
</dbReference>
<reference evidence="4 5" key="1">
    <citation type="submission" date="2019-03" db="EMBL/GenBank/DDBJ databases">
        <title>Comparative insights into the high quality Complete genome sequence of highly metal resistant Cupriavidus metallidurans strain BS1 isolated from a gold-copper mine.</title>
        <authorList>
            <person name="Mazhar H.S."/>
            <person name="Rensing C."/>
        </authorList>
    </citation>
    <scope>NUCLEOTIDE SEQUENCE [LARGE SCALE GENOMIC DNA]</scope>
    <source>
        <strain evidence="4 5">BS1</strain>
    </source>
</reference>
<sequence>MPEDSRPRPSGRRRHLLAMGLGGAGLMAASRMATAQAPATLLPLTAQTTEGPFYFDAGKVRQDITEGQPGVPVEVRFTVVDMHGRPLAGRRVDLWHCNASGVYSGYAGQVDDHGQRVSMRDRTFLRGSQPVGADGVAVFRTIYPGWYAGRATHLHMKVIDGSRTLLTTQCFLPDALSEYLYTQLPTYRRKGVREILNRNDGIALMAGDTVLGAVREARDRYVITLTLVVDPTATAPREPGHPPGPPPGAPGGFGESVVPAEGMARVEAIVPGQHLQK</sequence>
<dbReference type="SUPFAM" id="SSF49482">
    <property type="entry name" value="Aromatic compound dioxygenase"/>
    <property type="match status" value="1"/>
</dbReference>
<keyword evidence="4" id="KW-0560">Oxidoreductase</keyword>